<proteinExistence type="predicted"/>
<protein>
    <submittedName>
        <fullName evidence="1">Uncharacterized protein</fullName>
    </submittedName>
</protein>
<reference evidence="1 2" key="2">
    <citation type="journal article" date="2016" name="Genome Announc.">
        <title>Draft Genome Sequence of a Versatile Hydrocarbon-Degrading Bacterium, Rhodococcus pyridinivorans Strain KG-16, Collected from Oil Fields in India.</title>
        <authorList>
            <person name="Aggarwal R.K."/>
            <person name="Dawar C."/>
            <person name="Phanindranath R."/>
            <person name="Mutnuri L."/>
            <person name="Dayal A.M."/>
        </authorList>
    </citation>
    <scope>NUCLEOTIDE SEQUENCE [LARGE SCALE GENOMIC DNA]</scope>
    <source>
        <strain evidence="1 2">KG-16</strain>
    </source>
</reference>
<dbReference type="PATRIC" id="fig|1441730.3.peg.3170"/>
<gene>
    <name evidence="1" type="ORF">Z045_15240</name>
</gene>
<name>A0A0V9UIU6_9NOCA</name>
<dbReference type="RefSeq" id="WP_060652603.1">
    <property type="nucleotide sequence ID" value="NZ_AZXY01000007.1"/>
</dbReference>
<dbReference type="AlphaFoldDB" id="A0A0V9UIU6"/>
<dbReference type="EMBL" id="AZXY01000007">
    <property type="protein sequence ID" value="KSZ57917.1"/>
    <property type="molecule type" value="Genomic_DNA"/>
</dbReference>
<evidence type="ECO:0000313" key="2">
    <source>
        <dbReference type="Proteomes" id="UP000053060"/>
    </source>
</evidence>
<sequence>MSAHTVTRPLTVGDRTASEPRAVADVLTGSGTVAPPSSPVLGALAVASLVPPVPGGIPSGFSWNAHDPVSDSDVVSADTVITRVSGRTARRYVRLVDATGTVRESGTEAWAFDDELPWVPELDFCTPAWGALLAESLSEDPEFTSSLSTWDGTIGLRSGETELHLRIYKGRIVDVTRRTPHGATFTFVAPDHAWADLVLSEENDFMRRAIRGEFSSTGDGYEYLRLTKPLNTIIGHARALARKARS</sequence>
<dbReference type="InterPro" id="IPR036527">
    <property type="entry name" value="SCP2_sterol-bd_dom_sf"/>
</dbReference>
<dbReference type="Gene3D" id="3.30.1050.10">
    <property type="entry name" value="SCP2 sterol-binding domain"/>
    <property type="match status" value="1"/>
</dbReference>
<accession>A0A0V9UIU6</accession>
<reference evidence="2" key="1">
    <citation type="submission" date="2015-01" db="EMBL/GenBank/DDBJ databases">
        <title>Draft genome sequence of Rhodococcus pyridinivorans strain KG-16, a hydrocarbon-degrading bacterium.</title>
        <authorList>
            <person name="Aggarwal R.K."/>
            <person name="Dawar C."/>
        </authorList>
    </citation>
    <scope>NUCLEOTIDE SEQUENCE [LARGE SCALE GENOMIC DNA]</scope>
    <source>
        <strain evidence="2">KG-16</strain>
    </source>
</reference>
<organism evidence="1 2">
    <name type="scientific">Rhodococcus pyridinivorans KG-16</name>
    <dbReference type="NCBI Taxonomy" id="1441730"/>
    <lineage>
        <taxon>Bacteria</taxon>
        <taxon>Bacillati</taxon>
        <taxon>Actinomycetota</taxon>
        <taxon>Actinomycetes</taxon>
        <taxon>Mycobacteriales</taxon>
        <taxon>Nocardiaceae</taxon>
        <taxon>Rhodococcus</taxon>
    </lineage>
</organism>
<comment type="caution">
    <text evidence="1">The sequence shown here is derived from an EMBL/GenBank/DDBJ whole genome shotgun (WGS) entry which is preliminary data.</text>
</comment>
<dbReference type="Proteomes" id="UP000053060">
    <property type="component" value="Unassembled WGS sequence"/>
</dbReference>
<dbReference type="SUPFAM" id="SSF55718">
    <property type="entry name" value="SCP-like"/>
    <property type="match status" value="1"/>
</dbReference>
<evidence type="ECO:0000313" key="1">
    <source>
        <dbReference type="EMBL" id="KSZ57917.1"/>
    </source>
</evidence>